<dbReference type="SUPFAM" id="SSF63418">
    <property type="entry name" value="MurE/MurF N-terminal domain"/>
    <property type="match status" value="1"/>
</dbReference>
<dbReference type="SUPFAM" id="SSF53623">
    <property type="entry name" value="MurD-like peptide ligases, catalytic domain"/>
    <property type="match status" value="1"/>
</dbReference>
<dbReference type="HAMAP" id="MF_00208">
    <property type="entry name" value="MurE"/>
    <property type="match status" value="1"/>
</dbReference>
<dbReference type="Pfam" id="PF01225">
    <property type="entry name" value="Mur_ligase"/>
    <property type="match status" value="1"/>
</dbReference>
<evidence type="ECO:0000256" key="8">
    <source>
        <dbReference type="ARBA" id="ARBA00022984"/>
    </source>
</evidence>
<evidence type="ECO:0000259" key="14">
    <source>
        <dbReference type="Pfam" id="PF02875"/>
    </source>
</evidence>
<comment type="function">
    <text evidence="11">Catalyzes the addition of an amino acid to the nucleotide precursor UDP-N-acetylmuramoyl-L-alanyl-D-glutamate (UMAG) in the biosynthesis of bacterial cell-wall peptidoglycan.</text>
</comment>
<feature type="modified residue" description="N6-carboxylysine" evidence="11">
    <location>
        <position position="231"/>
    </location>
</feature>
<comment type="cofactor">
    <cofactor evidence="11">
        <name>Mg(2+)</name>
        <dbReference type="ChEBI" id="CHEBI:18420"/>
    </cofactor>
</comment>
<feature type="domain" description="Mur ligase central" evidence="15">
    <location>
        <begin position="120"/>
        <end position="321"/>
    </location>
</feature>
<evidence type="ECO:0000256" key="7">
    <source>
        <dbReference type="ARBA" id="ARBA00022960"/>
    </source>
</evidence>
<feature type="binding site" evidence="11">
    <location>
        <position position="199"/>
    </location>
    <ligand>
        <name>UDP-N-acetyl-alpha-D-muramoyl-L-alanyl-D-glutamate</name>
        <dbReference type="ChEBI" id="CHEBI:83900"/>
    </ligand>
</feature>
<evidence type="ECO:0000313" key="16">
    <source>
        <dbReference type="EMBL" id="SMH30401.1"/>
    </source>
</evidence>
<feature type="binding site" evidence="11">
    <location>
        <position position="191"/>
    </location>
    <ligand>
        <name>UDP-N-acetyl-alpha-D-muramoyl-L-alanyl-D-glutamate</name>
        <dbReference type="ChEBI" id="CHEBI:83900"/>
    </ligand>
</feature>
<evidence type="ECO:0000256" key="1">
    <source>
        <dbReference type="ARBA" id="ARBA00005898"/>
    </source>
</evidence>
<proteinExistence type="inferred from homology"/>
<keyword evidence="2 11" id="KW-0963">Cytoplasm</keyword>
<feature type="domain" description="Mur ligase C-terminal" evidence="14">
    <location>
        <begin position="348"/>
        <end position="476"/>
    </location>
</feature>
<evidence type="ECO:0000256" key="5">
    <source>
        <dbReference type="ARBA" id="ARBA00022741"/>
    </source>
</evidence>
<feature type="binding site" evidence="11">
    <location>
        <begin position="122"/>
        <end position="128"/>
    </location>
    <ligand>
        <name>ATP</name>
        <dbReference type="ChEBI" id="CHEBI:30616"/>
    </ligand>
</feature>
<dbReference type="UniPathway" id="UPA00219"/>
<protein>
    <recommendedName>
        <fullName evidence="11">UDP-N-acetylmuramyl-tripeptide synthetase</fullName>
        <ecNumber evidence="11">6.3.2.-</ecNumber>
    </recommendedName>
    <alternativeName>
        <fullName evidence="11">UDP-MurNAc-tripeptide synthetase</fullName>
    </alternativeName>
</protein>
<dbReference type="Pfam" id="PF08245">
    <property type="entry name" value="Mur_ligase_M"/>
    <property type="match status" value="1"/>
</dbReference>
<dbReference type="InterPro" id="IPR000713">
    <property type="entry name" value="Mur_ligase_N"/>
</dbReference>
<dbReference type="InterPro" id="IPR005761">
    <property type="entry name" value="UDP-N-AcMur-Glu-dNH2Pim_ligase"/>
</dbReference>
<dbReference type="PROSITE" id="PS01011">
    <property type="entry name" value="FOLYLPOLYGLU_SYNT_1"/>
    <property type="match status" value="1"/>
</dbReference>
<evidence type="ECO:0000256" key="3">
    <source>
        <dbReference type="ARBA" id="ARBA00022598"/>
    </source>
</evidence>
<keyword evidence="7 11" id="KW-0133">Cell shape</keyword>
<dbReference type="PANTHER" id="PTHR23135:SF4">
    <property type="entry name" value="UDP-N-ACETYLMURAMOYL-L-ALANYL-D-GLUTAMATE--2,6-DIAMINOPIMELATE LIGASE MURE HOMOLOG, CHLOROPLASTIC"/>
    <property type="match status" value="1"/>
</dbReference>
<sequence>MLRPRHAPALPLAGLTSLLGISGGDSSDAVELTGVTLIASDVEPGDLFVALAGIHRHGADFVREARDRGAAAVLTDATGESAARATGLPTLVVDDPRASLGAVAAAVYATAERAPQLFGVTGTNGKTSTVHMLEGILRQLGVVPGLSSTAERHIGDTSVTSGLTTPEASELHALIARMHEEGVGAAAIEVSAQALTRHRVDGVVFDVAGFTNLSHDHLDDYGDMETYFAQKAQLFQPDRARRAVVSLDSPAGERIRDTAGIPVTTITSLPGVDADWRVGILEQEFGRTHFRLENRQSRAITTSVPIIGAHMAANAALAIVMLIEAGRPIAEIRAALHRDGGVDVSLPGRTERVSGDRGPTVYVDFGHSADAFQRTLEAVREVTPGRVIMVFGADGDRDALKRPAMAQAAVTGSDILVVTDHHPRFEEPASIRRTLVEAARAARPDGEIHEVDDPKRAIRVAVGLAEEGDSILWAGPGHQNYRDIQGVRTPYSARAEARAALREAGWADEAVPSTV</sequence>
<gene>
    <name evidence="11" type="primary">murE</name>
    <name evidence="16" type="ORF">SAMN06295885_0424</name>
</gene>
<comment type="subcellular location">
    <subcellularLocation>
        <location evidence="11 12">Cytoplasm</location>
    </subcellularLocation>
</comment>
<dbReference type="STRING" id="1891671.SAMN06295885_0424"/>
<evidence type="ECO:0000256" key="11">
    <source>
        <dbReference type="HAMAP-Rule" id="MF_00208"/>
    </source>
</evidence>
<feature type="binding site" evidence="11">
    <location>
        <position position="37"/>
    </location>
    <ligand>
        <name>UDP-N-acetyl-alpha-D-muramoyl-L-alanyl-D-glutamate</name>
        <dbReference type="ChEBI" id="CHEBI:83900"/>
    </ligand>
</feature>
<dbReference type="RefSeq" id="WP_085474950.1">
    <property type="nucleotide sequence ID" value="NZ_FXBM01000001.1"/>
</dbReference>
<keyword evidence="8 11" id="KW-0573">Peptidoglycan synthesis</keyword>
<dbReference type="OrthoDB" id="9800958at2"/>
<dbReference type="Gene3D" id="3.40.1390.10">
    <property type="entry name" value="MurE/MurF, N-terminal domain"/>
    <property type="match status" value="1"/>
</dbReference>
<dbReference type="InterPro" id="IPR036615">
    <property type="entry name" value="Mur_ligase_C_dom_sf"/>
</dbReference>
<keyword evidence="10 11" id="KW-0961">Cell wall biogenesis/degradation</keyword>
<evidence type="ECO:0000259" key="15">
    <source>
        <dbReference type="Pfam" id="PF08245"/>
    </source>
</evidence>
<dbReference type="Gene3D" id="3.90.190.20">
    <property type="entry name" value="Mur ligase, C-terminal domain"/>
    <property type="match status" value="1"/>
</dbReference>
<comment type="similarity">
    <text evidence="1 11">Belongs to the MurCDEF family. MurE subfamily.</text>
</comment>
<dbReference type="GO" id="GO:0051301">
    <property type="term" value="P:cell division"/>
    <property type="evidence" value="ECO:0007669"/>
    <property type="project" value="UniProtKB-KW"/>
</dbReference>
<evidence type="ECO:0000256" key="12">
    <source>
        <dbReference type="RuleBase" id="RU004135"/>
    </source>
</evidence>
<accession>A0A1X7N1V9</accession>
<keyword evidence="6 11" id="KW-0067">ATP-binding</keyword>
<keyword evidence="3 11" id="KW-0436">Ligase</keyword>
<dbReference type="GO" id="GO:0008360">
    <property type="term" value="P:regulation of cell shape"/>
    <property type="evidence" value="ECO:0007669"/>
    <property type="project" value="UniProtKB-KW"/>
</dbReference>
<dbReference type="InterPro" id="IPR013221">
    <property type="entry name" value="Mur_ligase_cen"/>
</dbReference>
<evidence type="ECO:0000256" key="2">
    <source>
        <dbReference type="ARBA" id="ARBA00022490"/>
    </source>
</evidence>
<keyword evidence="11" id="KW-0460">Magnesium</keyword>
<keyword evidence="5 11" id="KW-0547">Nucleotide-binding</keyword>
<dbReference type="PANTHER" id="PTHR23135">
    <property type="entry name" value="MUR LIGASE FAMILY MEMBER"/>
    <property type="match status" value="1"/>
</dbReference>
<reference evidence="17" key="1">
    <citation type="submission" date="2017-04" db="EMBL/GenBank/DDBJ databases">
        <authorList>
            <person name="Varghese N."/>
            <person name="Submissions S."/>
        </authorList>
    </citation>
    <scope>NUCLEOTIDE SEQUENCE [LARGE SCALE GENOMIC DNA]</scope>
    <source>
        <strain evidence="17">VKM Ac-2121</strain>
    </source>
</reference>
<dbReference type="EC" id="6.3.2.-" evidence="11"/>
<comment type="caution">
    <text evidence="11">Lacks conserved residue(s) required for the propagation of feature annotation.</text>
</comment>
<evidence type="ECO:0000313" key="17">
    <source>
        <dbReference type="Proteomes" id="UP000193711"/>
    </source>
</evidence>
<feature type="domain" description="Mur ligase N-terminal catalytic" evidence="13">
    <location>
        <begin position="32"/>
        <end position="107"/>
    </location>
</feature>
<keyword evidence="9 11" id="KW-0131">Cell cycle</keyword>
<dbReference type="Pfam" id="PF02875">
    <property type="entry name" value="Mur_ligase_C"/>
    <property type="match status" value="1"/>
</dbReference>
<dbReference type="InterPro" id="IPR018109">
    <property type="entry name" value="Folylpolyglutamate_synth_CS"/>
</dbReference>
<keyword evidence="4 11" id="KW-0132">Cell division</keyword>
<dbReference type="InterPro" id="IPR035911">
    <property type="entry name" value="MurE/MurF_N"/>
</dbReference>
<keyword evidence="17" id="KW-1185">Reference proteome</keyword>
<evidence type="ECO:0000256" key="10">
    <source>
        <dbReference type="ARBA" id="ARBA00023316"/>
    </source>
</evidence>
<organism evidence="16 17">
    <name type="scientific">Rathayibacter oskolensis</name>
    <dbReference type="NCBI Taxonomy" id="1891671"/>
    <lineage>
        <taxon>Bacteria</taxon>
        <taxon>Bacillati</taxon>
        <taxon>Actinomycetota</taxon>
        <taxon>Actinomycetes</taxon>
        <taxon>Micrococcales</taxon>
        <taxon>Microbacteriaceae</taxon>
        <taxon>Rathayibacter</taxon>
    </lineage>
</organism>
<dbReference type="Gene3D" id="3.40.1190.10">
    <property type="entry name" value="Mur-like, catalytic domain"/>
    <property type="match status" value="1"/>
</dbReference>
<evidence type="ECO:0000256" key="9">
    <source>
        <dbReference type="ARBA" id="ARBA00023306"/>
    </source>
</evidence>
<evidence type="ECO:0000259" key="13">
    <source>
        <dbReference type="Pfam" id="PF01225"/>
    </source>
</evidence>
<dbReference type="GO" id="GO:0000287">
    <property type="term" value="F:magnesium ion binding"/>
    <property type="evidence" value="ECO:0007669"/>
    <property type="project" value="UniProtKB-UniRule"/>
</dbReference>
<dbReference type="NCBIfam" id="TIGR01085">
    <property type="entry name" value="murE"/>
    <property type="match status" value="1"/>
</dbReference>
<evidence type="ECO:0000256" key="4">
    <source>
        <dbReference type="ARBA" id="ARBA00022618"/>
    </source>
</evidence>
<comment type="PTM">
    <text evidence="11">Carboxylation is probably crucial for Mg(2+) binding and, consequently, for the gamma-phosphate positioning of ATP.</text>
</comment>
<dbReference type="GO" id="GO:0005737">
    <property type="term" value="C:cytoplasm"/>
    <property type="evidence" value="ECO:0007669"/>
    <property type="project" value="UniProtKB-SubCell"/>
</dbReference>
<dbReference type="EMBL" id="FXBM01000001">
    <property type="protein sequence ID" value="SMH30401.1"/>
    <property type="molecule type" value="Genomic_DNA"/>
</dbReference>
<dbReference type="InterPro" id="IPR036565">
    <property type="entry name" value="Mur-like_cat_sf"/>
</dbReference>
<dbReference type="GO" id="GO:0071555">
    <property type="term" value="P:cell wall organization"/>
    <property type="evidence" value="ECO:0007669"/>
    <property type="project" value="UniProtKB-KW"/>
</dbReference>
<name>A0A1X7N1V9_9MICO</name>
<dbReference type="InterPro" id="IPR004101">
    <property type="entry name" value="Mur_ligase_C"/>
</dbReference>
<feature type="binding site" evidence="11">
    <location>
        <begin position="164"/>
        <end position="165"/>
    </location>
    <ligand>
        <name>UDP-N-acetyl-alpha-D-muramoyl-L-alanyl-D-glutamate</name>
        <dbReference type="ChEBI" id="CHEBI:83900"/>
    </ligand>
</feature>
<evidence type="ECO:0000256" key="6">
    <source>
        <dbReference type="ARBA" id="ARBA00022840"/>
    </source>
</evidence>
<dbReference type="GO" id="GO:0004326">
    <property type="term" value="F:tetrahydrofolylpolyglutamate synthase activity"/>
    <property type="evidence" value="ECO:0007669"/>
    <property type="project" value="InterPro"/>
</dbReference>
<dbReference type="SUPFAM" id="SSF53244">
    <property type="entry name" value="MurD-like peptide ligases, peptide-binding domain"/>
    <property type="match status" value="1"/>
</dbReference>
<dbReference type="GO" id="GO:0005524">
    <property type="term" value="F:ATP binding"/>
    <property type="evidence" value="ECO:0007669"/>
    <property type="project" value="UniProtKB-UniRule"/>
</dbReference>
<dbReference type="Proteomes" id="UP000193711">
    <property type="component" value="Unassembled WGS sequence"/>
</dbReference>
<comment type="pathway">
    <text evidence="11 12">Cell wall biogenesis; peptidoglycan biosynthesis.</text>
</comment>
<dbReference type="AlphaFoldDB" id="A0A1X7N1V9"/>
<dbReference type="GO" id="GO:0009252">
    <property type="term" value="P:peptidoglycan biosynthetic process"/>
    <property type="evidence" value="ECO:0007669"/>
    <property type="project" value="UniProtKB-UniRule"/>
</dbReference>